<proteinExistence type="predicted"/>
<feature type="compositionally biased region" description="Basic and acidic residues" evidence="1">
    <location>
        <begin position="63"/>
        <end position="87"/>
    </location>
</feature>
<feature type="region of interest" description="Disordered" evidence="1">
    <location>
        <begin position="47"/>
        <end position="99"/>
    </location>
</feature>
<gene>
    <name evidence="4 5 6 7 8" type="primary">CHLSN</name>
</gene>
<evidence type="ECO:0000259" key="2">
    <source>
        <dbReference type="Pfam" id="PF10180"/>
    </source>
</evidence>
<reference evidence="4 5" key="1">
    <citation type="submission" date="2025-05" db="UniProtKB">
        <authorList>
            <consortium name="RefSeq"/>
        </authorList>
    </citation>
    <scope>IDENTIFICATION</scope>
    <source>
        <tissue evidence="4 5">Cell line</tissue>
    </source>
</reference>
<dbReference type="RefSeq" id="XP_072609447.1">
    <property type="nucleotide sequence ID" value="XM_072753346.1"/>
</dbReference>
<dbReference type="RefSeq" id="XP_072609445.1">
    <property type="nucleotide sequence ID" value="XM_072753344.1"/>
</dbReference>
<accession>A0ABM5A3T4</accession>
<dbReference type="GeneID" id="112929290"/>
<feature type="region of interest" description="Disordered" evidence="1">
    <location>
        <begin position="1"/>
        <end position="22"/>
    </location>
</feature>
<evidence type="ECO:0000313" key="6">
    <source>
        <dbReference type="RefSeq" id="XP_072609445.1"/>
    </source>
</evidence>
<dbReference type="PANTHER" id="PTHR22306">
    <property type="entry name" value="CHROMOSOME 7 OPEN READING FRAME 50"/>
    <property type="match status" value="1"/>
</dbReference>
<dbReference type="InterPro" id="IPR019327">
    <property type="entry name" value="WKF"/>
</dbReference>
<dbReference type="RefSeq" id="XP_072609446.1">
    <property type="nucleotide sequence ID" value="XM_072753345.1"/>
</dbReference>
<evidence type="ECO:0000313" key="7">
    <source>
        <dbReference type="RefSeq" id="XP_072609446.1"/>
    </source>
</evidence>
<evidence type="ECO:0000313" key="5">
    <source>
        <dbReference type="RefSeq" id="XP_072609444.1"/>
    </source>
</evidence>
<evidence type="ECO:0000256" key="1">
    <source>
        <dbReference type="SAM" id="MobiDB-lite"/>
    </source>
</evidence>
<name>A0ABM5A3T4_VULVU</name>
<dbReference type="RefSeq" id="XP_072609444.1">
    <property type="nucleotide sequence ID" value="XM_072753343.1"/>
</dbReference>
<dbReference type="Pfam" id="PF10180">
    <property type="entry name" value="WKF"/>
    <property type="match status" value="1"/>
</dbReference>
<evidence type="ECO:0000313" key="3">
    <source>
        <dbReference type="Proteomes" id="UP001652641"/>
    </source>
</evidence>
<keyword evidence="3" id="KW-1185">Reference proteome</keyword>
<feature type="compositionally biased region" description="Pro residues" evidence="1">
    <location>
        <begin position="314"/>
        <end position="327"/>
    </location>
</feature>
<protein>
    <submittedName>
        <fullName evidence="4 5">Protein cholesin isoform X1</fullName>
    </submittedName>
</protein>
<feature type="region of interest" description="Disordered" evidence="1">
    <location>
        <begin position="312"/>
        <end position="336"/>
    </location>
</feature>
<dbReference type="Proteomes" id="UP001652641">
    <property type="component" value="Chromosome 3"/>
</dbReference>
<evidence type="ECO:0000313" key="8">
    <source>
        <dbReference type="RefSeq" id="XP_072609447.1"/>
    </source>
</evidence>
<dbReference type="RefSeq" id="XP_072609443.1">
    <property type="nucleotide sequence ID" value="XM_072753342.1"/>
</dbReference>
<feature type="domain" description="WKF" evidence="2">
    <location>
        <begin position="106"/>
        <end position="167"/>
    </location>
</feature>
<evidence type="ECO:0000313" key="4">
    <source>
        <dbReference type="RefSeq" id="XP_072609443.1"/>
    </source>
</evidence>
<dbReference type="PANTHER" id="PTHR22306:SF2">
    <property type="entry name" value="CHROMOSOME 7 OPEN READING FRAME 50"/>
    <property type="match status" value="1"/>
</dbReference>
<sequence length="377" mass="41857">MAKQKRKVTEMTEKKNKKLKKASAKEILMVPEVTLGTKEVYPEGGAVLGAGQETAPQLPVLTPEEKRVLERKQKKERRKEEKKRLRESGAAQSPPAKRSGAQLALDYLRGWAEKHDNWRFQKTRQTWLLLHMYDSNQVPDELFSTLLAYLEGLQGRARELTVQKAEALMQKLDEAGGMDPLPQGKTQRIRQQGEKGWIFPRFSPVGSLGSPWSQPAGPAAALTSQHLVSSWQGLREPENGGRRDPLQRLLASQALDQAGQGSRMHHPCAQPTSDLHPCQAVSTWCGDPRKLRLTSWTSRALRSLWGSHARAAMYPPPEPPRPVPPGGPTLGEGAQSSTFVEGFPLASTPSHLAERLLKFVLGQLKHQLVLLASLEKT</sequence>
<organism evidence="3 6">
    <name type="scientific">Vulpes vulpes</name>
    <name type="common">Red fox</name>
    <dbReference type="NCBI Taxonomy" id="9627"/>
    <lineage>
        <taxon>Eukaryota</taxon>
        <taxon>Metazoa</taxon>
        <taxon>Chordata</taxon>
        <taxon>Craniata</taxon>
        <taxon>Vertebrata</taxon>
        <taxon>Euteleostomi</taxon>
        <taxon>Mammalia</taxon>
        <taxon>Eutheria</taxon>
        <taxon>Laurasiatheria</taxon>
        <taxon>Carnivora</taxon>
        <taxon>Caniformia</taxon>
        <taxon>Canidae</taxon>
        <taxon>Vulpes</taxon>
    </lineage>
</organism>